<dbReference type="AlphaFoldDB" id="A0A9P3GA12"/>
<name>A0A9P3GA12_9APHY</name>
<feature type="region of interest" description="Disordered" evidence="1">
    <location>
        <begin position="74"/>
        <end position="106"/>
    </location>
</feature>
<feature type="compositionally biased region" description="Low complexity" evidence="1">
    <location>
        <begin position="79"/>
        <end position="94"/>
    </location>
</feature>
<dbReference type="OrthoDB" id="6513042at2759"/>
<proteinExistence type="predicted"/>
<organism evidence="2 3">
    <name type="scientific">Phanerochaete sordida</name>
    <dbReference type="NCBI Taxonomy" id="48140"/>
    <lineage>
        <taxon>Eukaryota</taxon>
        <taxon>Fungi</taxon>
        <taxon>Dikarya</taxon>
        <taxon>Basidiomycota</taxon>
        <taxon>Agaricomycotina</taxon>
        <taxon>Agaricomycetes</taxon>
        <taxon>Polyporales</taxon>
        <taxon>Phanerochaetaceae</taxon>
        <taxon>Phanerochaete</taxon>
    </lineage>
</organism>
<gene>
    <name evidence="2" type="ORF">PsYK624_062320</name>
</gene>
<evidence type="ECO:0000313" key="3">
    <source>
        <dbReference type="Proteomes" id="UP000703269"/>
    </source>
</evidence>
<protein>
    <submittedName>
        <fullName evidence="2">Uncharacterized protein</fullName>
    </submittedName>
</protein>
<comment type="caution">
    <text evidence="2">The sequence shown here is derived from an EMBL/GenBank/DDBJ whole genome shotgun (WGS) entry which is preliminary data.</text>
</comment>
<evidence type="ECO:0000256" key="1">
    <source>
        <dbReference type="SAM" id="MobiDB-lite"/>
    </source>
</evidence>
<keyword evidence="3" id="KW-1185">Reference proteome</keyword>
<sequence>MPCTVQAGQGSVLESHRYTATSRPLGRGTEHALAVQTLIRRIAIVSKRRRDAHKRALHPCCDLHPLAVHRHLHPRTAHHASTSSRAISRSDISAPTHGQTASTIPKGVPQRWLSENLCDTTSPLTRTRRASQSRFRPTSAGSSDAEPGMRSRGMTPWDQWHFGGNESVFFSSGTNFIPYFIMPFIPQLHAFQVIVSPCISASFAHNVGTHIFVDDLEQLRPVIQLSVACALGLERSYLERVTELDSDGRRRREGCTVVQPAQNLRSHPAIFTFPSELFYEDTS</sequence>
<accession>A0A9P3GA12</accession>
<dbReference type="Proteomes" id="UP000703269">
    <property type="component" value="Unassembled WGS sequence"/>
</dbReference>
<feature type="region of interest" description="Disordered" evidence="1">
    <location>
        <begin position="123"/>
        <end position="151"/>
    </location>
</feature>
<evidence type="ECO:0000313" key="2">
    <source>
        <dbReference type="EMBL" id="GJE90109.1"/>
    </source>
</evidence>
<feature type="compositionally biased region" description="Polar residues" evidence="1">
    <location>
        <begin position="132"/>
        <end position="142"/>
    </location>
</feature>
<reference evidence="2 3" key="1">
    <citation type="submission" date="2021-08" db="EMBL/GenBank/DDBJ databases">
        <title>Draft Genome Sequence of Phanerochaete sordida strain YK-624.</title>
        <authorList>
            <person name="Mori T."/>
            <person name="Dohra H."/>
            <person name="Suzuki T."/>
            <person name="Kawagishi H."/>
            <person name="Hirai H."/>
        </authorList>
    </citation>
    <scope>NUCLEOTIDE SEQUENCE [LARGE SCALE GENOMIC DNA]</scope>
    <source>
        <strain evidence="2 3">YK-624</strain>
    </source>
</reference>
<dbReference type="EMBL" id="BPQB01000015">
    <property type="protein sequence ID" value="GJE90109.1"/>
    <property type="molecule type" value="Genomic_DNA"/>
</dbReference>